<protein>
    <submittedName>
        <fullName evidence="4">O-succinylbenzoic acid--CoA ligase</fullName>
    </submittedName>
</protein>
<organism evidence="4 5">
    <name type="scientific">Algoriphagus alkaliphilus</name>
    <dbReference type="NCBI Taxonomy" id="279824"/>
    <lineage>
        <taxon>Bacteria</taxon>
        <taxon>Pseudomonadati</taxon>
        <taxon>Bacteroidota</taxon>
        <taxon>Cytophagia</taxon>
        <taxon>Cytophagales</taxon>
        <taxon>Cyclobacteriaceae</taxon>
        <taxon>Algoriphagus</taxon>
    </lineage>
</organism>
<proteinExistence type="inferred from homology"/>
<keyword evidence="5" id="KW-1185">Reference proteome</keyword>
<dbReference type="EMBL" id="FMXE01000018">
    <property type="protein sequence ID" value="SDA83695.1"/>
    <property type="molecule type" value="Genomic_DNA"/>
</dbReference>
<evidence type="ECO:0000256" key="2">
    <source>
        <dbReference type="ARBA" id="ARBA00022598"/>
    </source>
</evidence>
<comment type="similarity">
    <text evidence="1">Belongs to the ATP-dependent AMP-binding enzyme family.</text>
</comment>
<gene>
    <name evidence="4" type="ORF">SAMN03080617_02679</name>
</gene>
<dbReference type="InterPro" id="IPR000873">
    <property type="entry name" value="AMP-dep_synth/lig_dom"/>
</dbReference>
<dbReference type="GO" id="GO:0031956">
    <property type="term" value="F:medium-chain fatty acid-CoA ligase activity"/>
    <property type="evidence" value="ECO:0007669"/>
    <property type="project" value="TreeGrafter"/>
</dbReference>
<dbReference type="InterPro" id="IPR020845">
    <property type="entry name" value="AMP-binding_CS"/>
</dbReference>
<dbReference type="SUPFAM" id="SSF56801">
    <property type="entry name" value="Acetyl-CoA synthetase-like"/>
    <property type="match status" value="1"/>
</dbReference>
<dbReference type="InterPro" id="IPR042099">
    <property type="entry name" value="ANL_N_sf"/>
</dbReference>
<reference evidence="5" key="1">
    <citation type="submission" date="2016-10" db="EMBL/GenBank/DDBJ databases">
        <authorList>
            <person name="Varghese N."/>
            <person name="Submissions S."/>
        </authorList>
    </citation>
    <scope>NUCLEOTIDE SEQUENCE [LARGE SCALE GENOMIC DNA]</scope>
    <source>
        <strain evidence="5">DSM 22703</strain>
    </source>
</reference>
<dbReference type="PANTHER" id="PTHR43201:SF5">
    <property type="entry name" value="MEDIUM-CHAIN ACYL-COA LIGASE ACSF2, MITOCHONDRIAL"/>
    <property type="match status" value="1"/>
</dbReference>
<dbReference type="InterPro" id="IPR045851">
    <property type="entry name" value="AMP-bd_C_sf"/>
</dbReference>
<dbReference type="STRING" id="279824.SAMN03080617_02679"/>
<dbReference type="Gene3D" id="3.40.50.12780">
    <property type="entry name" value="N-terminal domain of ligase-like"/>
    <property type="match status" value="1"/>
</dbReference>
<dbReference type="RefSeq" id="WP_092730759.1">
    <property type="nucleotide sequence ID" value="NZ_FMXE01000018.1"/>
</dbReference>
<dbReference type="Proteomes" id="UP000198756">
    <property type="component" value="Unassembled WGS sequence"/>
</dbReference>
<dbReference type="PANTHER" id="PTHR43201">
    <property type="entry name" value="ACYL-COA SYNTHETASE"/>
    <property type="match status" value="1"/>
</dbReference>
<evidence type="ECO:0000259" key="3">
    <source>
        <dbReference type="Pfam" id="PF00501"/>
    </source>
</evidence>
<sequence>MAKSVKVQNQKLSMFQLHFNNQIFQRKEDFEMEGKGFPEFVEAAFTFCKAWLSGQEIFLQQTSGSTGIPKETELTRTQMLASAEATGAFFGTNSETQLLCCLNSAYIAGKMMLVRAMLWDCPISLVEPKSNPFQDLPKDFSPDFIAMVPLQVETCLEDFQTLVKLKKVSNLIIGGAPVSQNLKTRLMENNISAWQTYGMTETVSHIALAKIETGDSHYHTLPEVEIGQDERGALWIKSPMSRLDKIQSNDLVELTTKTSFYWLGRADFVINSGGIKLHPELLEQKSESLIREFFPDSRFFFFGEKDKILGERLILILENTEPNEELAKLLQERTKSRLGNFETPKKIYFLPAFIETESGKINRLMTFNQI</sequence>
<dbReference type="PROSITE" id="PS00455">
    <property type="entry name" value="AMP_BINDING"/>
    <property type="match status" value="1"/>
</dbReference>
<dbReference type="OrthoDB" id="8870348at2"/>
<feature type="domain" description="AMP-dependent synthetase/ligase" evidence="3">
    <location>
        <begin position="57"/>
        <end position="211"/>
    </location>
</feature>
<dbReference type="Pfam" id="PF00501">
    <property type="entry name" value="AMP-binding"/>
    <property type="match status" value="1"/>
</dbReference>
<accession>A0A1G5YNW8</accession>
<dbReference type="GO" id="GO:0006631">
    <property type="term" value="P:fatty acid metabolic process"/>
    <property type="evidence" value="ECO:0007669"/>
    <property type="project" value="TreeGrafter"/>
</dbReference>
<dbReference type="Gene3D" id="3.30.300.30">
    <property type="match status" value="1"/>
</dbReference>
<keyword evidence="2 4" id="KW-0436">Ligase</keyword>
<evidence type="ECO:0000313" key="4">
    <source>
        <dbReference type="EMBL" id="SDA83695.1"/>
    </source>
</evidence>
<evidence type="ECO:0000256" key="1">
    <source>
        <dbReference type="ARBA" id="ARBA00006432"/>
    </source>
</evidence>
<name>A0A1G5YNW8_9BACT</name>
<evidence type="ECO:0000313" key="5">
    <source>
        <dbReference type="Proteomes" id="UP000198756"/>
    </source>
</evidence>
<dbReference type="AlphaFoldDB" id="A0A1G5YNW8"/>